<comment type="caution">
    <text evidence="3">The sequence shown here is derived from an EMBL/GenBank/DDBJ whole genome shotgun (WGS) entry which is preliminary data.</text>
</comment>
<proteinExistence type="predicted"/>
<reference evidence="3 4" key="1">
    <citation type="submission" date="2020-08" db="EMBL/GenBank/DDBJ databases">
        <title>A Genomic Blueprint of the Chicken Gut Microbiome.</title>
        <authorList>
            <person name="Gilroy R."/>
            <person name="Ravi A."/>
            <person name="Getino M."/>
            <person name="Pursley I."/>
            <person name="Horton D.L."/>
            <person name="Alikhan N.-F."/>
            <person name="Baker D."/>
            <person name="Gharbi K."/>
            <person name="Hall N."/>
            <person name="Watson M."/>
            <person name="Adriaenssens E.M."/>
            <person name="Foster-Nyarko E."/>
            <person name="Jarju S."/>
            <person name="Secka A."/>
            <person name="Antonio M."/>
            <person name="Oren A."/>
            <person name="Chaudhuri R."/>
            <person name="La Ragione R.M."/>
            <person name="Hildebrand F."/>
            <person name="Pallen M.J."/>
        </authorList>
    </citation>
    <scope>NUCLEOTIDE SEQUENCE [LARGE SCALE GENOMIC DNA]</scope>
    <source>
        <strain evidence="3 4">Sa2CUA2</strain>
    </source>
</reference>
<feature type="region of interest" description="Disordered" evidence="1">
    <location>
        <begin position="94"/>
        <end position="119"/>
    </location>
</feature>
<evidence type="ECO:0000256" key="1">
    <source>
        <dbReference type="SAM" id="MobiDB-lite"/>
    </source>
</evidence>
<evidence type="ECO:0000313" key="4">
    <source>
        <dbReference type="Proteomes" id="UP000611945"/>
    </source>
</evidence>
<evidence type="ECO:0000256" key="2">
    <source>
        <dbReference type="SAM" id="Phobius"/>
    </source>
</evidence>
<accession>A0ABR8TP96</accession>
<dbReference type="Proteomes" id="UP000611945">
    <property type="component" value="Unassembled WGS sequence"/>
</dbReference>
<feature type="transmembrane region" description="Helical" evidence="2">
    <location>
        <begin position="27"/>
        <end position="47"/>
    </location>
</feature>
<keyword evidence="4" id="KW-1185">Reference proteome</keyword>
<dbReference type="InterPro" id="IPR007436">
    <property type="entry name" value="DUF485"/>
</dbReference>
<dbReference type="Pfam" id="PF04341">
    <property type="entry name" value="DUF485"/>
    <property type="match status" value="1"/>
</dbReference>
<dbReference type="RefSeq" id="WP_251836361.1">
    <property type="nucleotide sequence ID" value="NZ_JACSQG010000004.1"/>
</dbReference>
<organism evidence="3 4">
    <name type="scientific">Serpens gallinarum</name>
    <dbReference type="NCBI Taxonomy" id="2763075"/>
    <lineage>
        <taxon>Bacteria</taxon>
        <taxon>Pseudomonadati</taxon>
        <taxon>Pseudomonadota</taxon>
        <taxon>Gammaproteobacteria</taxon>
        <taxon>Pseudomonadales</taxon>
        <taxon>Pseudomonadaceae</taxon>
        <taxon>Pseudomonas</taxon>
    </lineage>
</organism>
<gene>
    <name evidence="3" type="ORF">H9642_10340</name>
</gene>
<protein>
    <submittedName>
        <fullName evidence="3">DUF485 domain-containing protein</fullName>
    </submittedName>
</protein>
<name>A0ABR8TP96_9PSED</name>
<feature type="transmembrane region" description="Helical" evidence="2">
    <location>
        <begin position="62"/>
        <end position="82"/>
    </location>
</feature>
<keyword evidence="2" id="KW-0812">Transmembrane</keyword>
<keyword evidence="2" id="KW-1133">Transmembrane helix</keyword>
<keyword evidence="2" id="KW-0472">Membrane</keyword>
<sequence length="119" mass="13380">MYLHDPSSMRTEYSAGRASRMAKRSRFAWGLTLLLSSLYLIFLLLIASESELLSASNPLSPLIWGLGLMLLITSFVLAGLYFKRASQDFESMNAELRSHPEATAETQPKQDLLMPDPRK</sequence>
<dbReference type="EMBL" id="JACSQG010000004">
    <property type="protein sequence ID" value="MBD7977587.1"/>
    <property type="molecule type" value="Genomic_DNA"/>
</dbReference>
<evidence type="ECO:0000313" key="3">
    <source>
        <dbReference type="EMBL" id="MBD7977587.1"/>
    </source>
</evidence>